<evidence type="ECO:0000256" key="4">
    <source>
        <dbReference type="ARBA" id="ARBA00022525"/>
    </source>
</evidence>
<gene>
    <name evidence="10" type="ORF">PR001_g21759</name>
    <name evidence="9" type="ORF">PR002_g22086</name>
    <name evidence="11" type="ORF">PR003_g22855</name>
</gene>
<evidence type="ECO:0000256" key="1">
    <source>
        <dbReference type="ARBA" id="ARBA00004340"/>
    </source>
</evidence>
<dbReference type="GO" id="GO:0005576">
    <property type="term" value="C:extracellular region"/>
    <property type="evidence" value="ECO:0007669"/>
    <property type="project" value="UniProtKB-SubCell"/>
</dbReference>
<evidence type="ECO:0000313" key="9">
    <source>
        <dbReference type="EMBL" id="KAE8987315.1"/>
    </source>
</evidence>
<dbReference type="OrthoDB" id="112322at2759"/>
<dbReference type="Proteomes" id="UP000435112">
    <property type="component" value="Unassembled WGS sequence"/>
</dbReference>
<keyword evidence="5 7" id="KW-0732">Signal</keyword>
<evidence type="ECO:0000313" key="12">
    <source>
        <dbReference type="Proteomes" id="UP000429607"/>
    </source>
</evidence>
<evidence type="ECO:0000256" key="5">
    <source>
        <dbReference type="ARBA" id="ARBA00022729"/>
    </source>
</evidence>
<dbReference type="EMBL" id="QXFU01002323">
    <property type="protein sequence ID" value="KAE8987315.1"/>
    <property type="molecule type" value="Genomic_DNA"/>
</dbReference>
<dbReference type="Proteomes" id="UP000434957">
    <property type="component" value="Unassembled WGS sequence"/>
</dbReference>
<comment type="caution">
    <text evidence="9">The sequence shown here is derived from an EMBL/GenBank/DDBJ whole genome shotgun (WGS) entry which is preliminary data.</text>
</comment>
<keyword evidence="13" id="KW-1185">Reference proteome</keyword>
<dbReference type="GO" id="GO:0043657">
    <property type="term" value="C:host cell"/>
    <property type="evidence" value="ECO:0007669"/>
    <property type="project" value="UniProtKB-SubCell"/>
</dbReference>
<evidence type="ECO:0000313" key="10">
    <source>
        <dbReference type="EMBL" id="KAE8989496.1"/>
    </source>
</evidence>
<comment type="similarity">
    <text evidence="3">Belongs to the RxLR effector family.</text>
</comment>
<reference evidence="12 14" key="1">
    <citation type="submission" date="2018-09" db="EMBL/GenBank/DDBJ databases">
        <title>Genomic investigation of the strawberry pathogen Phytophthora fragariae indicates pathogenicity is determined by transcriptional variation in three key races.</title>
        <authorList>
            <person name="Adams T.M."/>
            <person name="Armitage A.D."/>
            <person name="Sobczyk M.K."/>
            <person name="Bates H.J."/>
            <person name="Dunwell J.M."/>
            <person name="Nellist C.F."/>
            <person name="Harrison R.J."/>
        </authorList>
    </citation>
    <scope>NUCLEOTIDE SEQUENCE [LARGE SCALE GENOMIC DNA]</scope>
    <source>
        <strain evidence="10 12">SCRP249</strain>
        <strain evidence="9 14">SCRP324</strain>
        <strain evidence="11 13">SCRP333</strain>
    </source>
</reference>
<accession>A0A6A3J4K5</accession>
<name>A0A6A3J4K5_9STRA</name>
<protein>
    <recommendedName>
        <fullName evidence="8">RxLR effector PexRD54 WY domain-containing protein</fullName>
    </recommendedName>
</protein>
<organism evidence="9 14">
    <name type="scientific">Phytophthora rubi</name>
    <dbReference type="NCBI Taxonomy" id="129364"/>
    <lineage>
        <taxon>Eukaryota</taxon>
        <taxon>Sar</taxon>
        <taxon>Stramenopiles</taxon>
        <taxon>Oomycota</taxon>
        <taxon>Peronosporomycetes</taxon>
        <taxon>Peronosporales</taxon>
        <taxon>Peronosporaceae</taxon>
        <taxon>Phytophthora</taxon>
    </lineage>
</organism>
<dbReference type="Proteomes" id="UP000429607">
    <property type="component" value="Unassembled WGS sequence"/>
</dbReference>
<evidence type="ECO:0000259" key="8">
    <source>
        <dbReference type="Pfam" id="PF22748"/>
    </source>
</evidence>
<evidence type="ECO:0000256" key="3">
    <source>
        <dbReference type="ARBA" id="ARBA00010400"/>
    </source>
</evidence>
<dbReference type="Pfam" id="PF22748">
    <property type="entry name" value="PexRD54_WY"/>
    <property type="match status" value="1"/>
</dbReference>
<proteinExistence type="inferred from homology"/>
<feature type="signal peptide" evidence="7">
    <location>
        <begin position="1"/>
        <end position="29"/>
    </location>
</feature>
<feature type="chain" id="PRO_5036164487" description="RxLR effector PexRD54 WY domain-containing protein" evidence="7">
    <location>
        <begin position="30"/>
        <end position="239"/>
    </location>
</feature>
<evidence type="ECO:0000256" key="2">
    <source>
        <dbReference type="ARBA" id="ARBA00004613"/>
    </source>
</evidence>
<dbReference type="AlphaFoldDB" id="A0A6A3J4K5"/>
<feature type="domain" description="RxLR effector PexRD54 WY" evidence="8">
    <location>
        <begin position="155"/>
        <end position="194"/>
    </location>
</feature>
<evidence type="ECO:0000256" key="7">
    <source>
        <dbReference type="SAM" id="SignalP"/>
    </source>
</evidence>
<dbReference type="EMBL" id="QXFV01002320">
    <property type="protein sequence ID" value="KAE8989496.1"/>
    <property type="molecule type" value="Genomic_DNA"/>
</dbReference>
<evidence type="ECO:0000313" key="14">
    <source>
        <dbReference type="Proteomes" id="UP000435112"/>
    </source>
</evidence>
<evidence type="ECO:0000313" key="11">
    <source>
        <dbReference type="EMBL" id="KAE9299969.1"/>
    </source>
</evidence>
<sequence>MQPSPIRRPHFSLLSIAIALLACVVAVAAAPDSKTLPSYSFRSATDEDTAEDRAFDFSAKAKGLVTWFKQKKTDKLFDKFKVGSIKSDVLENSQFKLWADAVSKANKKNPEAGELLMASTLTARYGDDGRAKILISAKNVYGLEATTQKLEKAQLTNWLAKGKTADDVFKLLKLDWKSEEFIKTPAFRTWLSYVNNLNQKNPDDFRAIEVVLKNYDQIELLVSADVAWESMRGRKEIRK</sequence>
<dbReference type="InterPro" id="IPR054463">
    <property type="entry name" value="PexRD54_WY"/>
</dbReference>
<dbReference type="EMBL" id="QXFT01002331">
    <property type="protein sequence ID" value="KAE9299969.1"/>
    <property type="molecule type" value="Genomic_DNA"/>
</dbReference>
<keyword evidence="6" id="KW-0843">Virulence</keyword>
<evidence type="ECO:0000313" key="13">
    <source>
        <dbReference type="Proteomes" id="UP000434957"/>
    </source>
</evidence>
<comment type="subcellular location">
    <subcellularLocation>
        <location evidence="1">Host cell</location>
    </subcellularLocation>
    <subcellularLocation>
        <location evidence="2">Secreted</location>
    </subcellularLocation>
</comment>
<dbReference type="PROSITE" id="PS51257">
    <property type="entry name" value="PROKAR_LIPOPROTEIN"/>
    <property type="match status" value="1"/>
</dbReference>
<evidence type="ECO:0000256" key="6">
    <source>
        <dbReference type="ARBA" id="ARBA00023026"/>
    </source>
</evidence>
<keyword evidence="4" id="KW-0964">Secreted</keyword>